<evidence type="ECO:0000313" key="5">
    <source>
        <dbReference type="EMBL" id="CAD9718547.1"/>
    </source>
</evidence>
<sequence>MFSESILCCSEHSVSLENLEDMESPRSSNSVGDLDMGAASFSGSPLDGVAFRSISTLECRETLKAMSTKQLEFMPDVDKIRAQGGEDVFAHRRKVITCMADICQKLDNNDSTFFSAVNILDRFLSVHSVKENQKVLFPLIGIACVSIATKMTEVSVPSLKSLQKFMGEGLPFNPSHIQGMEMGILNSLEWKMACITPCTVLCYVVKMLRDSYECISAEEAKVTYASSMSLMKKFVYDREYVEYSATEIAAASVLKASLSHQQEMCCHDLMMQLNGDRKRSHDGTLATLCECMTNMDSLGPVGPGYNSVYQNNKRHISRSLSPRTPLGFYL</sequence>
<dbReference type="InterPro" id="IPR039361">
    <property type="entry name" value="Cyclin"/>
</dbReference>
<accession>A0A5B8MMX8</accession>
<reference evidence="5" key="2">
    <citation type="submission" date="2021-01" db="EMBL/GenBank/DDBJ databases">
        <authorList>
            <person name="Corre E."/>
            <person name="Pelletier E."/>
            <person name="Niang G."/>
            <person name="Scheremetjew M."/>
            <person name="Finn R."/>
            <person name="Kale V."/>
            <person name="Holt S."/>
            <person name="Cochrane G."/>
            <person name="Meng A."/>
            <person name="Brown T."/>
            <person name="Cohen L."/>
        </authorList>
    </citation>
    <scope>NUCLEOTIDE SEQUENCE</scope>
    <source>
        <strain evidence="5">CCMP1205</strain>
    </source>
</reference>
<dbReference type="InterPro" id="IPR006671">
    <property type="entry name" value="Cyclin_N"/>
</dbReference>
<dbReference type="Gene3D" id="1.10.472.10">
    <property type="entry name" value="Cyclin-like"/>
    <property type="match status" value="2"/>
</dbReference>
<dbReference type="SMART" id="SM00385">
    <property type="entry name" value="CYCLIN"/>
    <property type="match status" value="1"/>
</dbReference>
<gene>
    <name evidence="6" type="ORF">A3770_04p31780</name>
    <name evidence="5" type="ORF">CPRI1469_LOCUS7413</name>
</gene>
<protein>
    <submittedName>
        <fullName evidence="6">Cyclin-like protein</fullName>
    </submittedName>
</protein>
<dbReference type="OrthoDB" id="5590282at2759"/>
<evidence type="ECO:0000256" key="2">
    <source>
        <dbReference type="ARBA" id="ARBA00023306"/>
    </source>
</evidence>
<dbReference type="Pfam" id="PF00134">
    <property type="entry name" value="Cyclin_N"/>
    <property type="match status" value="1"/>
</dbReference>
<dbReference type="STRING" id="1764295.A0A5B8MMX8"/>
<evidence type="ECO:0000256" key="3">
    <source>
        <dbReference type="RuleBase" id="RU000383"/>
    </source>
</evidence>
<organism evidence="6 7">
    <name type="scientific">Chloropicon primus</name>
    <dbReference type="NCBI Taxonomy" id="1764295"/>
    <lineage>
        <taxon>Eukaryota</taxon>
        <taxon>Viridiplantae</taxon>
        <taxon>Chlorophyta</taxon>
        <taxon>Chloropicophyceae</taxon>
        <taxon>Chloropicales</taxon>
        <taxon>Chloropicaceae</taxon>
        <taxon>Chloropicon</taxon>
    </lineage>
</organism>
<evidence type="ECO:0000256" key="1">
    <source>
        <dbReference type="ARBA" id="ARBA00022618"/>
    </source>
</evidence>
<proteinExistence type="inferred from homology"/>
<dbReference type="GO" id="GO:0051301">
    <property type="term" value="P:cell division"/>
    <property type="evidence" value="ECO:0007669"/>
    <property type="project" value="UniProtKB-KW"/>
</dbReference>
<reference evidence="6 7" key="1">
    <citation type="submission" date="2018-07" db="EMBL/GenBank/DDBJ databases">
        <title>The complete nuclear genome of the prasinophyte Chloropicon primus (CCMP1205).</title>
        <authorList>
            <person name="Pombert J.-F."/>
            <person name="Otis C."/>
            <person name="Turmel M."/>
            <person name="Lemieux C."/>
        </authorList>
    </citation>
    <scope>NUCLEOTIDE SEQUENCE [LARGE SCALE GENOMIC DNA]</scope>
    <source>
        <strain evidence="6 7">CCMP1205</strain>
    </source>
</reference>
<evidence type="ECO:0000259" key="4">
    <source>
        <dbReference type="SMART" id="SM00385"/>
    </source>
</evidence>
<dbReference type="PANTHER" id="PTHR10177">
    <property type="entry name" value="CYCLINS"/>
    <property type="match status" value="1"/>
</dbReference>
<keyword evidence="1" id="KW-0132">Cell division</keyword>
<dbReference type="Proteomes" id="UP000316726">
    <property type="component" value="Chromosome 4"/>
</dbReference>
<dbReference type="EMBL" id="HBHL01011219">
    <property type="protein sequence ID" value="CAD9718547.1"/>
    <property type="molecule type" value="Transcribed_RNA"/>
</dbReference>
<name>A0A5B8MMX8_9CHLO</name>
<comment type="similarity">
    <text evidence="3">Belongs to the cyclin family.</text>
</comment>
<keyword evidence="3" id="KW-0195">Cyclin</keyword>
<evidence type="ECO:0000313" key="7">
    <source>
        <dbReference type="Proteomes" id="UP000316726"/>
    </source>
</evidence>
<dbReference type="AlphaFoldDB" id="A0A5B8MMX8"/>
<feature type="domain" description="Cyclin-like" evidence="4">
    <location>
        <begin position="97"/>
        <end position="186"/>
    </location>
</feature>
<keyword evidence="7" id="KW-1185">Reference proteome</keyword>
<dbReference type="InterPro" id="IPR013763">
    <property type="entry name" value="Cyclin-like_dom"/>
</dbReference>
<dbReference type="EMBL" id="CP031037">
    <property type="protein sequence ID" value="QDZ20660.1"/>
    <property type="molecule type" value="Genomic_DNA"/>
</dbReference>
<evidence type="ECO:0000313" key="6">
    <source>
        <dbReference type="EMBL" id="QDZ20660.1"/>
    </source>
</evidence>
<dbReference type="SUPFAM" id="SSF47954">
    <property type="entry name" value="Cyclin-like"/>
    <property type="match status" value="1"/>
</dbReference>
<dbReference type="InterPro" id="IPR036915">
    <property type="entry name" value="Cyclin-like_sf"/>
</dbReference>
<keyword evidence="2" id="KW-0131">Cell cycle</keyword>